<dbReference type="Proteomes" id="UP000636709">
    <property type="component" value="Unassembled WGS sequence"/>
</dbReference>
<dbReference type="Pfam" id="PF13947">
    <property type="entry name" value="GUB_WAK_bind"/>
    <property type="match status" value="1"/>
</dbReference>
<name>A0A835BIA3_9POAL</name>
<dbReference type="OrthoDB" id="695736at2759"/>
<protein>
    <recommendedName>
        <fullName evidence="4">Wall-associated receptor kinase galacturonan-binding domain-containing protein</fullName>
    </recommendedName>
</protein>
<comment type="subcellular location">
    <subcellularLocation>
        <location evidence="1">Membrane</location>
        <topology evidence="1">Single-pass membrane protein</topology>
    </subcellularLocation>
</comment>
<comment type="caution">
    <text evidence="5">The sequence shown here is derived from an EMBL/GenBank/DDBJ whole genome shotgun (WGS) entry which is preliminary data.</text>
</comment>
<feature type="domain" description="Wall-associated receptor kinase galacturonan-binding" evidence="4">
    <location>
        <begin position="36"/>
        <end position="74"/>
    </location>
</feature>
<feature type="chain" id="PRO_5032896757" description="Wall-associated receptor kinase galacturonan-binding domain-containing protein" evidence="3">
    <location>
        <begin position="22"/>
        <end position="171"/>
    </location>
</feature>
<evidence type="ECO:0000313" key="5">
    <source>
        <dbReference type="EMBL" id="KAF8701818.1"/>
    </source>
</evidence>
<evidence type="ECO:0000256" key="2">
    <source>
        <dbReference type="ARBA" id="ARBA00022729"/>
    </source>
</evidence>
<keyword evidence="6" id="KW-1185">Reference proteome</keyword>
<gene>
    <name evidence="5" type="ORF">HU200_033139</name>
</gene>
<dbReference type="InterPro" id="IPR025287">
    <property type="entry name" value="WAK_GUB"/>
</dbReference>
<evidence type="ECO:0000256" key="1">
    <source>
        <dbReference type="ARBA" id="ARBA00004167"/>
    </source>
</evidence>
<dbReference type="PANTHER" id="PTHR33491">
    <property type="entry name" value="OSJNBA0016N04.9 PROTEIN"/>
    <property type="match status" value="1"/>
</dbReference>
<dbReference type="GO" id="GO:0016020">
    <property type="term" value="C:membrane"/>
    <property type="evidence" value="ECO:0007669"/>
    <property type="project" value="UniProtKB-SubCell"/>
</dbReference>
<feature type="signal peptide" evidence="3">
    <location>
        <begin position="1"/>
        <end position="21"/>
    </location>
</feature>
<evidence type="ECO:0000313" key="6">
    <source>
        <dbReference type="Proteomes" id="UP000636709"/>
    </source>
</evidence>
<proteinExistence type="predicted"/>
<reference evidence="5" key="1">
    <citation type="submission" date="2020-07" db="EMBL/GenBank/DDBJ databases">
        <title>Genome sequence and genetic diversity analysis of an under-domesticated orphan crop, white fonio (Digitaria exilis).</title>
        <authorList>
            <person name="Bennetzen J.L."/>
            <person name="Chen S."/>
            <person name="Ma X."/>
            <person name="Wang X."/>
            <person name="Yssel A.E.J."/>
            <person name="Chaluvadi S.R."/>
            <person name="Johnson M."/>
            <person name="Gangashetty P."/>
            <person name="Hamidou F."/>
            <person name="Sanogo M.D."/>
            <person name="Zwaenepoel A."/>
            <person name="Wallace J."/>
            <person name="Van De Peer Y."/>
            <person name="Van Deynze A."/>
        </authorList>
    </citation>
    <scope>NUCLEOTIDE SEQUENCE</scope>
    <source>
        <tissue evidence="5">Leaves</tissue>
    </source>
</reference>
<dbReference type="GO" id="GO:0030247">
    <property type="term" value="F:polysaccharide binding"/>
    <property type="evidence" value="ECO:0007669"/>
    <property type="project" value="InterPro"/>
</dbReference>
<organism evidence="5 6">
    <name type="scientific">Digitaria exilis</name>
    <dbReference type="NCBI Taxonomy" id="1010633"/>
    <lineage>
        <taxon>Eukaryota</taxon>
        <taxon>Viridiplantae</taxon>
        <taxon>Streptophyta</taxon>
        <taxon>Embryophyta</taxon>
        <taxon>Tracheophyta</taxon>
        <taxon>Spermatophyta</taxon>
        <taxon>Magnoliopsida</taxon>
        <taxon>Liliopsida</taxon>
        <taxon>Poales</taxon>
        <taxon>Poaceae</taxon>
        <taxon>PACMAD clade</taxon>
        <taxon>Panicoideae</taxon>
        <taxon>Panicodae</taxon>
        <taxon>Paniceae</taxon>
        <taxon>Anthephorinae</taxon>
        <taxon>Digitaria</taxon>
    </lineage>
</organism>
<evidence type="ECO:0000256" key="3">
    <source>
        <dbReference type="SAM" id="SignalP"/>
    </source>
</evidence>
<keyword evidence="2 3" id="KW-0732">Signal</keyword>
<sequence length="171" mass="18869">MTHKPVSVFAMLLALATMAEQHPSPQQLRPITLAGCPDKCGEISIPYPFGMKPGCFLDGFQVTCNYSFQPPRLFIEFEGMNKSYQGEGNGYYSEEDQWDLVDTTLRPVELVDISVARAEARAYGAVRSDCRMLMSAHSEMSILITKRSILAQTKESASTGLEAMIVHAEPG</sequence>
<dbReference type="AlphaFoldDB" id="A0A835BIA3"/>
<evidence type="ECO:0000259" key="4">
    <source>
        <dbReference type="Pfam" id="PF13947"/>
    </source>
</evidence>
<accession>A0A835BIA3</accession>
<dbReference type="EMBL" id="JACEFO010001795">
    <property type="protein sequence ID" value="KAF8701818.1"/>
    <property type="molecule type" value="Genomic_DNA"/>
</dbReference>